<feature type="domain" description="HTH iclR-type" evidence="4">
    <location>
        <begin position="7"/>
        <end position="68"/>
    </location>
</feature>
<dbReference type="Pfam" id="PF09339">
    <property type="entry name" value="HTH_IclR"/>
    <property type="match status" value="1"/>
</dbReference>
<dbReference type="GO" id="GO:0045892">
    <property type="term" value="P:negative regulation of DNA-templated transcription"/>
    <property type="evidence" value="ECO:0007669"/>
    <property type="project" value="TreeGrafter"/>
</dbReference>
<evidence type="ECO:0000313" key="7">
    <source>
        <dbReference type="Proteomes" id="UP000053398"/>
    </source>
</evidence>
<dbReference type="Gene3D" id="1.10.10.10">
    <property type="entry name" value="Winged helix-like DNA-binding domain superfamily/Winged helix DNA-binding domain"/>
    <property type="match status" value="1"/>
</dbReference>
<dbReference type="Gene3D" id="3.30.450.40">
    <property type="match status" value="1"/>
</dbReference>
<evidence type="ECO:0000259" key="4">
    <source>
        <dbReference type="PROSITE" id="PS51077"/>
    </source>
</evidence>
<name>A0A101PRE7_STRCK</name>
<dbReference type="InterPro" id="IPR050707">
    <property type="entry name" value="HTH_MetabolicPath_Reg"/>
</dbReference>
<dbReference type="InterPro" id="IPR014757">
    <property type="entry name" value="Tscrpt_reg_IclR_C"/>
</dbReference>
<dbReference type="SUPFAM" id="SSF46785">
    <property type="entry name" value="Winged helix' DNA-binding domain"/>
    <property type="match status" value="1"/>
</dbReference>
<keyword evidence="1" id="KW-0805">Transcription regulation</keyword>
<accession>A0A101PRE7</accession>
<dbReference type="InterPro" id="IPR036390">
    <property type="entry name" value="WH_DNA-bd_sf"/>
</dbReference>
<dbReference type="EMBL" id="LMWP01000057">
    <property type="protein sequence ID" value="KUN16310.1"/>
    <property type="molecule type" value="Genomic_DNA"/>
</dbReference>
<evidence type="ECO:0000313" key="6">
    <source>
        <dbReference type="EMBL" id="KUN16310.1"/>
    </source>
</evidence>
<dbReference type="PROSITE" id="PS51078">
    <property type="entry name" value="ICLR_ED"/>
    <property type="match status" value="1"/>
</dbReference>
<dbReference type="InterPro" id="IPR029016">
    <property type="entry name" value="GAF-like_dom_sf"/>
</dbReference>
<dbReference type="PROSITE" id="PS51077">
    <property type="entry name" value="HTH_ICLR"/>
    <property type="match status" value="1"/>
</dbReference>
<dbReference type="Proteomes" id="UP000053398">
    <property type="component" value="Unassembled WGS sequence"/>
</dbReference>
<proteinExistence type="predicted"/>
<keyword evidence="2" id="KW-0238">DNA-binding</keyword>
<keyword evidence="7" id="KW-1185">Reference proteome</keyword>
<organism evidence="6 7">
    <name type="scientific">Streptomyces corchorusii</name>
    <name type="common">Streptomyces chibaensis</name>
    <dbReference type="NCBI Taxonomy" id="1903"/>
    <lineage>
        <taxon>Bacteria</taxon>
        <taxon>Bacillati</taxon>
        <taxon>Actinomycetota</taxon>
        <taxon>Actinomycetes</taxon>
        <taxon>Kitasatosporales</taxon>
        <taxon>Streptomycetaceae</taxon>
        <taxon>Streptomyces</taxon>
    </lineage>
</organism>
<sequence>MAQEGGLALVRKAVEVLDLLAEQGEATAASIAEDLGEPRSSVYRLLSSLQKLQMVESGSGRGAYRLGFHLLSLGTAVVERFDERRFARPVMERLHEQTGETVYLCVRRERQAVCIERLDGRRVQSLALKLGGALPLHAGAASRALLAFDDRAAWTQYLESGPLQRFTPSTPVTGEELLPALEQVRRDGIAVSDQDVTVGVAALGVPILDYLGRVRAALSISGVREAILSDATTALREQLLLAGEEVSRAMGWKAVDGAVADFG</sequence>
<dbReference type="PANTHER" id="PTHR30136">
    <property type="entry name" value="HELIX-TURN-HELIX TRANSCRIPTIONAL REGULATOR, ICLR FAMILY"/>
    <property type="match status" value="1"/>
</dbReference>
<dbReference type="Pfam" id="PF01614">
    <property type="entry name" value="IclR_C"/>
    <property type="match status" value="1"/>
</dbReference>
<evidence type="ECO:0000256" key="3">
    <source>
        <dbReference type="ARBA" id="ARBA00023163"/>
    </source>
</evidence>
<dbReference type="InterPro" id="IPR005471">
    <property type="entry name" value="Tscrpt_reg_IclR_N"/>
</dbReference>
<dbReference type="GO" id="GO:0003700">
    <property type="term" value="F:DNA-binding transcription factor activity"/>
    <property type="evidence" value="ECO:0007669"/>
    <property type="project" value="TreeGrafter"/>
</dbReference>
<dbReference type="AlphaFoldDB" id="A0A101PRE7"/>
<comment type="caution">
    <text evidence="6">The sequence shown here is derived from an EMBL/GenBank/DDBJ whole genome shotgun (WGS) entry which is preliminary data.</text>
</comment>
<evidence type="ECO:0000256" key="1">
    <source>
        <dbReference type="ARBA" id="ARBA00023015"/>
    </source>
</evidence>
<feature type="domain" description="IclR-ED" evidence="5">
    <location>
        <begin position="69"/>
        <end position="252"/>
    </location>
</feature>
<dbReference type="PANTHER" id="PTHR30136:SF35">
    <property type="entry name" value="HTH-TYPE TRANSCRIPTIONAL REGULATOR RV1719"/>
    <property type="match status" value="1"/>
</dbReference>
<dbReference type="SUPFAM" id="SSF55781">
    <property type="entry name" value="GAF domain-like"/>
    <property type="match status" value="1"/>
</dbReference>
<keyword evidence="3" id="KW-0804">Transcription</keyword>
<protein>
    <submittedName>
        <fullName evidence="6">IclR family transcriptional regulator</fullName>
    </submittedName>
</protein>
<evidence type="ECO:0000259" key="5">
    <source>
        <dbReference type="PROSITE" id="PS51078"/>
    </source>
</evidence>
<dbReference type="GO" id="GO:0003677">
    <property type="term" value="F:DNA binding"/>
    <property type="evidence" value="ECO:0007669"/>
    <property type="project" value="UniProtKB-KW"/>
</dbReference>
<dbReference type="InterPro" id="IPR036388">
    <property type="entry name" value="WH-like_DNA-bd_sf"/>
</dbReference>
<gene>
    <name evidence="6" type="ORF">AQJ11_40145</name>
</gene>
<dbReference type="RefSeq" id="WP_059266696.1">
    <property type="nucleotide sequence ID" value="NZ_KQ948374.1"/>
</dbReference>
<evidence type="ECO:0000256" key="2">
    <source>
        <dbReference type="ARBA" id="ARBA00023125"/>
    </source>
</evidence>
<dbReference type="SMART" id="SM00346">
    <property type="entry name" value="HTH_ICLR"/>
    <property type="match status" value="1"/>
</dbReference>
<reference evidence="6 7" key="1">
    <citation type="submission" date="2015-10" db="EMBL/GenBank/DDBJ databases">
        <title>Draft genome sequence of Streptomyces corchorusii DSM 40340, type strain for the species Streptomyces corchorusii.</title>
        <authorList>
            <person name="Ruckert C."/>
            <person name="Winkler A."/>
            <person name="Kalinowski J."/>
            <person name="Kampfer P."/>
            <person name="Glaeser S."/>
        </authorList>
    </citation>
    <scope>NUCLEOTIDE SEQUENCE [LARGE SCALE GENOMIC DNA]</scope>
    <source>
        <strain evidence="6 7">DSM 40340</strain>
    </source>
</reference>